<accession>A0A8B6J2B2</accession>
<feature type="chain" id="PRO_5033002250" evidence="2">
    <location>
        <begin position="32"/>
        <end position="145"/>
    </location>
</feature>
<reference evidence="3 4" key="1">
    <citation type="submission" date="2019-04" db="EMBL/GenBank/DDBJ databases">
        <authorList>
            <consortium name="Pathogen Informatics"/>
        </authorList>
    </citation>
    <scope>NUCLEOTIDE SEQUENCE [LARGE SCALE GENOMIC DNA]</scope>
    <source>
        <strain evidence="3 4">K36395</strain>
    </source>
</reference>
<proteinExistence type="predicted"/>
<feature type="region of interest" description="Disordered" evidence="1">
    <location>
        <begin position="38"/>
        <end position="107"/>
    </location>
</feature>
<protein>
    <submittedName>
        <fullName evidence="3">Uncharacterized protein</fullName>
    </submittedName>
</protein>
<evidence type="ECO:0000256" key="1">
    <source>
        <dbReference type="SAM" id="MobiDB-lite"/>
    </source>
</evidence>
<feature type="signal peptide" evidence="2">
    <location>
        <begin position="1"/>
        <end position="31"/>
    </location>
</feature>
<dbReference type="AlphaFoldDB" id="A0A8B6J2B2"/>
<dbReference type="Proteomes" id="UP000353394">
    <property type="component" value="Unassembled WGS sequence"/>
</dbReference>
<sequence>MKTKSKRFLNLATLCLALLGTTLLMVQPVKASTEEAQSYTAYQEGDESFTEVSSGDLEAEEDGMSPERRRGFSEGFNAGQKGTSSSINRDNIALPTDKESKWDKTFGDTDYKDGYEEGYRKGWQEGHPIAATLEWLWQVITSWFR</sequence>
<keyword evidence="2" id="KW-0732">Signal</keyword>
<dbReference type="EMBL" id="CAAIJW010000003">
    <property type="protein sequence ID" value="VHD00741.1"/>
    <property type="molecule type" value="Genomic_DNA"/>
</dbReference>
<evidence type="ECO:0000256" key="2">
    <source>
        <dbReference type="SAM" id="SignalP"/>
    </source>
</evidence>
<dbReference type="RefSeq" id="WP_210726078.1">
    <property type="nucleotide sequence ID" value="NZ_CAAIJB010000004.1"/>
</dbReference>
<evidence type="ECO:0000313" key="4">
    <source>
        <dbReference type="Proteomes" id="UP000353394"/>
    </source>
</evidence>
<name>A0A8B6J2B2_STRPY</name>
<evidence type="ECO:0000313" key="3">
    <source>
        <dbReference type="EMBL" id="VHD00741.1"/>
    </source>
</evidence>
<organism evidence="3 4">
    <name type="scientific">Streptococcus pyogenes</name>
    <dbReference type="NCBI Taxonomy" id="1314"/>
    <lineage>
        <taxon>Bacteria</taxon>
        <taxon>Bacillati</taxon>
        <taxon>Bacillota</taxon>
        <taxon>Bacilli</taxon>
        <taxon>Lactobacillales</taxon>
        <taxon>Streptococcaceae</taxon>
        <taxon>Streptococcus</taxon>
    </lineage>
</organism>
<feature type="compositionally biased region" description="Polar residues" evidence="1">
    <location>
        <begin position="80"/>
        <end position="89"/>
    </location>
</feature>
<gene>
    <name evidence="3" type="ORF">SAMEA1711581_00512</name>
</gene>
<feature type="compositionally biased region" description="Basic and acidic residues" evidence="1">
    <location>
        <begin position="96"/>
        <end position="107"/>
    </location>
</feature>
<comment type="caution">
    <text evidence="3">The sequence shown here is derived from an EMBL/GenBank/DDBJ whole genome shotgun (WGS) entry which is preliminary data.</text>
</comment>